<organism evidence="1 2">
    <name type="scientific">Chryseolinea soli</name>
    <dbReference type="NCBI Taxonomy" id="2321403"/>
    <lineage>
        <taxon>Bacteria</taxon>
        <taxon>Pseudomonadati</taxon>
        <taxon>Bacteroidota</taxon>
        <taxon>Cytophagia</taxon>
        <taxon>Cytophagales</taxon>
        <taxon>Fulvivirgaceae</taxon>
        <taxon>Chryseolinea</taxon>
    </lineage>
</organism>
<dbReference type="RefSeq" id="WP_119755176.1">
    <property type="nucleotide sequence ID" value="NZ_CP032382.1"/>
</dbReference>
<keyword evidence="2" id="KW-1185">Reference proteome</keyword>
<protein>
    <submittedName>
        <fullName evidence="1">Uncharacterized protein</fullName>
    </submittedName>
</protein>
<dbReference type="EMBL" id="CP032382">
    <property type="protein sequence ID" value="AYB31915.1"/>
    <property type="molecule type" value="Genomic_DNA"/>
</dbReference>
<evidence type="ECO:0000313" key="1">
    <source>
        <dbReference type="EMBL" id="AYB31915.1"/>
    </source>
</evidence>
<reference evidence="2" key="1">
    <citation type="submission" date="2018-09" db="EMBL/GenBank/DDBJ databases">
        <title>Chryseolinea sp. KIS68-18 isolated from soil.</title>
        <authorList>
            <person name="Weon H.-Y."/>
            <person name="Kwon S.-W."/>
            <person name="Lee S.A."/>
        </authorList>
    </citation>
    <scope>NUCLEOTIDE SEQUENCE [LARGE SCALE GENOMIC DNA]</scope>
    <source>
        <strain evidence="2">KIS68-18</strain>
    </source>
</reference>
<gene>
    <name evidence="1" type="ORF">D4L85_15680</name>
</gene>
<dbReference type="AlphaFoldDB" id="A0A385SPN0"/>
<proteinExistence type="predicted"/>
<name>A0A385SPN0_9BACT</name>
<accession>A0A385SPN0</accession>
<dbReference type="OrthoDB" id="836646at2"/>
<sequence length="322" mass="35682">MMNRRPFRGIETRFIFPMVSIIVLLVFNACTVSKNTQQLLIAKDSYCDPGKLTAEFQRTISSNTDSVLVSNAELKTKYAEQSILIMHALGIGNDVKRLEELRQDTSMEARMAVLSLRQRIDGRILLADSEIDALAAELDCEGERIDQIAGYVDNINSALTTRLTVASIVVGAAAAVMGALINNDDWNKGVAIGAGTLGAGLGLATLNPQGKKVTLFHDRNLLRNVWQQQNAHEIGPFAWYMLTEKRFSNAGTTSLLSNTRQRWITYQFDGKLEAAGRSVNFSNGGIYKAGDLHARAEMINQLQSVVRSIKQNINFFLRELNR</sequence>
<dbReference type="Proteomes" id="UP000266183">
    <property type="component" value="Chromosome"/>
</dbReference>
<dbReference type="KEGG" id="chk:D4L85_15680"/>
<evidence type="ECO:0000313" key="2">
    <source>
        <dbReference type="Proteomes" id="UP000266183"/>
    </source>
</evidence>